<dbReference type="Gene3D" id="3.40.50.410">
    <property type="entry name" value="von Willebrand factor, type A domain"/>
    <property type="match status" value="3"/>
</dbReference>
<evidence type="ECO:0000256" key="7">
    <source>
        <dbReference type="SAM" id="MobiDB-lite"/>
    </source>
</evidence>
<comment type="subcellular location">
    <subcellularLocation>
        <location evidence="1">Secreted</location>
    </subcellularLocation>
</comment>
<feature type="domain" description="VWFC" evidence="9">
    <location>
        <begin position="1266"/>
        <end position="1331"/>
    </location>
</feature>
<dbReference type="SUPFAM" id="SSF53300">
    <property type="entry name" value="vWA-like"/>
    <property type="match status" value="3"/>
</dbReference>
<dbReference type="EMBL" id="RQTK01000046">
    <property type="protein sequence ID" value="RUS89867.1"/>
    <property type="molecule type" value="Genomic_DNA"/>
</dbReference>
<dbReference type="Pfam" id="PF00092">
    <property type="entry name" value="VWA"/>
    <property type="match status" value="3"/>
</dbReference>
<keyword evidence="3" id="KW-0732">Signal</keyword>
<dbReference type="PROSITE" id="PS50184">
    <property type="entry name" value="VWFC_2"/>
    <property type="match status" value="3"/>
</dbReference>
<feature type="region of interest" description="Disordered" evidence="7">
    <location>
        <begin position="1797"/>
        <end position="1911"/>
    </location>
</feature>
<evidence type="ECO:0000259" key="10">
    <source>
        <dbReference type="PROSITE" id="PS50234"/>
    </source>
</evidence>
<dbReference type="SMART" id="SM00214">
    <property type="entry name" value="VWC"/>
    <property type="match status" value="3"/>
</dbReference>
<reference evidence="13 14" key="1">
    <citation type="submission" date="2019-01" db="EMBL/GenBank/DDBJ databases">
        <title>A draft genome assembly of the solar-powered sea slug Elysia chlorotica.</title>
        <authorList>
            <person name="Cai H."/>
            <person name="Li Q."/>
            <person name="Fang X."/>
            <person name="Li J."/>
            <person name="Curtis N.E."/>
            <person name="Altenburger A."/>
            <person name="Shibata T."/>
            <person name="Feng M."/>
            <person name="Maeda T."/>
            <person name="Schwartz J.A."/>
            <person name="Shigenobu S."/>
            <person name="Lundholm N."/>
            <person name="Nishiyama T."/>
            <person name="Yang H."/>
            <person name="Hasebe M."/>
            <person name="Li S."/>
            <person name="Pierce S.K."/>
            <person name="Wang J."/>
        </authorList>
    </citation>
    <scope>NUCLEOTIDE SEQUENCE [LARGE SCALE GENOMIC DNA]</scope>
    <source>
        <strain evidence="13">EC2010</strain>
        <tissue evidence="13">Whole organism of an adult</tissue>
    </source>
</reference>
<dbReference type="InterPro" id="IPR007110">
    <property type="entry name" value="Ig-like_dom"/>
</dbReference>
<feature type="domain" description="VWFA" evidence="10">
    <location>
        <begin position="455"/>
        <end position="628"/>
    </location>
</feature>
<keyword evidence="8" id="KW-0472">Membrane</keyword>
<protein>
    <submittedName>
        <fullName evidence="13">Uncharacterized protein</fullName>
    </submittedName>
</protein>
<feature type="domain" description="VWFA" evidence="10">
    <location>
        <begin position="60"/>
        <end position="235"/>
    </location>
</feature>
<dbReference type="PROSITE" id="PS50234">
    <property type="entry name" value="VWFA"/>
    <property type="match status" value="3"/>
</dbReference>
<feature type="transmembrane region" description="Helical" evidence="8">
    <location>
        <begin position="1758"/>
        <end position="1780"/>
    </location>
</feature>
<dbReference type="CDD" id="cd01472">
    <property type="entry name" value="vWA_collagen"/>
    <property type="match status" value="1"/>
</dbReference>
<sequence>MIPCLHSDNTDSYLAVCTSTEEKSPDIACIAMLRTSVLVALFYFAGTVVAAPDCGLQPADIVFINDASGSVGSDNFQKTLVFIENVVKGLVIGPYDAQIGSVTFESSVHLEFHLNTYSNQQDVVNRVRKTKFTSGGTNTHLGIEYALGTSFTKANGMRTYAAQIAIVITDGDSNDKSATAASAKRMRDKGITVFSIGVGDGPDQAELRAIASDPDNTHVFSVNNFNSLNQIKAALQQRACEAKPAFLCDGQADIMFLLGDSDSVGSRNLRLALDFVNDIAGDFFVGADSVQIGVATFSTGFSQKISLRQHNDKRSLKSALSSVSSAGGAGSDAGLALRRMREGSYTTSAGHRSNVPKVAILVTSDQSMDRELTSVEAREAKEAGISILAIGVGPEIDEGELVDMASDGKQGVYTATAFDALKWVKGYVTAKLCPLFKQDTSGSTSTELTCGTKADIVFLVDSSGREENFKLLLNFIKSYVKDLDIGQDSIRVGVEKFTGRPYNEINLNRYNSTEELTKGINRIEPRRGGRDTAAAITYMDSTMFKTANGDRPEVPNIAIILTDGKSNRPEETKLAAARAKNNGIVIFSVGVGNGTSRSELMDMASDPDNRHVLTVTDFTKLNSVISAFQVKLNSVISAFQVKLNSVISAFQVKLNSVISAFQVKLNSVISAFQVKLNSVISAFQVKLNSVISAFQVKLNSVISAFQVQLNFVISAFQVKLNSVISAFQVKLNSVISAFQVKLNSVISAFQVKLNSVISAFQVKLNSVISAFQVKLNSVISAFQVKLNSVISAFQVKLNSVISAFQVKLNSVISAFQVKLNSVISAFQVKLNSVISAFQVKLNSVISAFQVKLNSVISAFQVKLNSVISAFQVKLNSVISAFQVKLNSVISAFQVKLNSVISAFQVKLNSVISAFQVKLNSVISAFQGQTCQAIPVTLPPYVPPATTTPTPAPDPCKDQIPNCLNYGRSTCADFKLWAATNCAKTCGVCTPSTPTAAPPCVDKIPDCPIYSISVCSGTSSHWARENCWRFCGYCSPGSLQSSLTSGAVSKCFYKGEEYGQGEKWDDGCVYECECADAETGQYVCYNKCPSFFNLPQECQLEQKAGKCCREPVCKFDGAYTSKEVDAMCVYNKKNYRQGQMWSVGCEFECICLDATTGYYACQSKCSKYESLPSNCKLVRPPGECCERPDCEFQTQVGRFSGSGVSRITAVGDTGMNSTNTSCVDKVADCESYPSDMCSSDTNRSFALENCRKSCNLCDPTGVASSAGVCVYQGRTFQQGNTWYDGCDKTCVCDDAESGTVRCEDRCPEYLNLPKGCTLVTVPGQCCRGLSCVGPATFTGSQTKTGTLGAMPVRVKASKAGEYPTLPPGQTYAPGQNPDLLVAPTSTQISGSTAQKVAPTPSSVNGIGSNQNETVVSTKITCDPAQEGQSTTLTCSARADNCPDLFKMKWHAGSREVAACTSSLCGSPYTSSNEFDSNITDAGYNSSFITSSLTIANVSRTSPFNMETLWTCAVCGDWEVLECETLQVYALPESPECTVIEDTANGEITSVTLSCSTERIYPQARCSFYDVNNGSAPVKIQERADYIHTETEERPVYYWSQCSVTVPVESLGEGEHQFQVYLYPDVTGGETLVDALVPNVTVSLVMPEATHSCFPEALDGSFPGNVTRCNCSLVADGYPTGVAWWFHGDEALTNVSDGILLLTRHDHLNQVYTCEAISVLGRNLGSQLTAKFEDTARNLAGDNPSPTAEAMESVAINPGAVAVAAVVSAVAASAIGVAAFLIKRHLSNIASLGNLAAPKAAASPSTPNQLIPMEEHTKAPPTQSSPDTNEYQTLDEATSTFKPNRTPKPSTDFQGSPSIQPEGNEYQTLEEVTSPNNGSTSDQGAENTPVYDEGSSQAPDSESTPVYDEGSSA</sequence>
<name>A0A433U7S5_ELYCH</name>
<dbReference type="PROSITE" id="PS51670">
    <property type="entry name" value="SHKT"/>
    <property type="match status" value="1"/>
</dbReference>
<dbReference type="SUPFAM" id="SSF57603">
    <property type="entry name" value="FnI-like domain"/>
    <property type="match status" value="1"/>
</dbReference>
<dbReference type="PANTHER" id="PTHR24020:SF20">
    <property type="entry name" value="PH DOMAIN-CONTAINING PROTEIN"/>
    <property type="match status" value="1"/>
</dbReference>
<dbReference type="SUPFAM" id="SSF58113">
    <property type="entry name" value="Apolipoprotein A-I"/>
    <property type="match status" value="2"/>
</dbReference>
<dbReference type="InterPro" id="IPR050525">
    <property type="entry name" value="ECM_Assembly_Org"/>
</dbReference>
<dbReference type="Pfam" id="PF01549">
    <property type="entry name" value="ShK"/>
    <property type="match status" value="3"/>
</dbReference>
<keyword evidence="4" id="KW-0677">Repeat</keyword>
<feature type="domain" description="VWFC" evidence="9">
    <location>
        <begin position="1125"/>
        <end position="1190"/>
    </location>
</feature>
<evidence type="ECO:0000313" key="13">
    <source>
        <dbReference type="EMBL" id="RUS89867.1"/>
    </source>
</evidence>
<feature type="compositionally biased region" description="Polar residues" evidence="7">
    <location>
        <begin position="1818"/>
        <end position="1884"/>
    </location>
</feature>
<evidence type="ECO:0000256" key="5">
    <source>
        <dbReference type="ARBA" id="ARBA00023180"/>
    </source>
</evidence>
<dbReference type="FunFam" id="3.40.50.410:FF:000004">
    <property type="entry name" value="collagen alpha-6(VI) chain"/>
    <property type="match status" value="2"/>
</dbReference>
<proteinExistence type="predicted"/>
<dbReference type="SMART" id="SM00327">
    <property type="entry name" value="VWA"/>
    <property type="match status" value="3"/>
</dbReference>
<evidence type="ECO:0000256" key="8">
    <source>
        <dbReference type="SAM" id="Phobius"/>
    </source>
</evidence>
<dbReference type="Gene3D" id="1.20.5.1230">
    <property type="entry name" value="Apolipoprotein A-I"/>
    <property type="match status" value="1"/>
</dbReference>
<accession>A0A433U7S5</accession>
<gene>
    <name evidence="13" type="ORF">EGW08_002397</name>
</gene>
<evidence type="ECO:0000259" key="12">
    <source>
        <dbReference type="PROSITE" id="PS51670"/>
    </source>
</evidence>
<feature type="compositionally biased region" description="Polar residues" evidence="7">
    <location>
        <begin position="1892"/>
        <end position="1902"/>
    </location>
</feature>
<dbReference type="GO" id="GO:0005576">
    <property type="term" value="C:extracellular region"/>
    <property type="evidence" value="ECO:0007669"/>
    <property type="project" value="UniProtKB-SubCell"/>
</dbReference>
<keyword evidence="2" id="KW-0964">Secreted</keyword>
<feature type="domain" description="VWFC" evidence="9">
    <location>
        <begin position="1048"/>
        <end position="1113"/>
    </location>
</feature>
<keyword evidence="8" id="KW-1133">Transmembrane helix</keyword>
<evidence type="ECO:0000256" key="1">
    <source>
        <dbReference type="ARBA" id="ARBA00004613"/>
    </source>
</evidence>
<dbReference type="InterPro" id="IPR001007">
    <property type="entry name" value="VWF_dom"/>
</dbReference>
<dbReference type="OrthoDB" id="5985714at2759"/>
<dbReference type="PANTHER" id="PTHR24020">
    <property type="entry name" value="COLLAGEN ALPHA"/>
    <property type="match status" value="1"/>
</dbReference>
<dbReference type="InterPro" id="IPR002035">
    <property type="entry name" value="VWF_A"/>
</dbReference>
<dbReference type="InterPro" id="IPR003582">
    <property type="entry name" value="ShKT_dom"/>
</dbReference>
<keyword evidence="8" id="KW-0812">Transmembrane</keyword>
<feature type="domain" description="VWFA" evidence="10">
    <location>
        <begin position="253"/>
        <end position="432"/>
    </location>
</feature>
<dbReference type="InterPro" id="IPR036465">
    <property type="entry name" value="vWFA_dom_sf"/>
</dbReference>
<evidence type="ECO:0000259" key="11">
    <source>
        <dbReference type="PROSITE" id="PS50835"/>
    </source>
</evidence>
<feature type="domain" description="ShKT" evidence="12">
    <location>
        <begin position="955"/>
        <end position="988"/>
    </location>
</feature>
<dbReference type="PROSITE" id="PS50835">
    <property type="entry name" value="IG_LIKE"/>
    <property type="match status" value="1"/>
</dbReference>
<evidence type="ECO:0000259" key="9">
    <source>
        <dbReference type="PROSITE" id="PS50184"/>
    </source>
</evidence>
<organism evidence="13 14">
    <name type="scientific">Elysia chlorotica</name>
    <name type="common">Eastern emerald elysia</name>
    <name type="synonym">Sea slug</name>
    <dbReference type="NCBI Taxonomy" id="188477"/>
    <lineage>
        <taxon>Eukaryota</taxon>
        <taxon>Metazoa</taxon>
        <taxon>Spiralia</taxon>
        <taxon>Lophotrochozoa</taxon>
        <taxon>Mollusca</taxon>
        <taxon>Gastropoda</taxon>
        <taxon>Heterobranchia</taxon>
        <taxon>Euthyneura</taxon>
        <taxon>Panpulmonata</taxon>
        <taxon>Sacoglossa</taxon>
        <taxon>Placobranchoidea</taxon>
        <taxon>Plakobranchidae</taxon>
        <taxon>Elysia</taxon>
    </lineage>
</organism>
<evidence type="ECO:0000313" key="14">
    <source>
        <dbReference type="Proteomes" id="UP000271974"/>
    </source>
</evidence>
<evidence type="ECO:0000256" key="6">
    <source>
        <dbReference type="PROSITE-ProRule" id="PRU01005"/>
    </source>
</evidence>
<comment type="caution">
    <text evidence="6">Lacks conserved residue(s) required for the propagation of feature annotation.</text>
</comment>
<dbReference type="STRING" id="188477.A0A433U7S5"/>
<dbReference type="PRINTS" id="PR00453">
    <property type="entry name" value="VWFADOMAIN"/>
</dbReference>
<dbReference type="SMART" id="SM00254">
    <property type="entry name" value="ShKT"/>
    <property type="match status" value="3"/>
</dbReference>
<evidence type="ECO:0000256" key="2">
    <source>
        <dbReference type="ARBA" id="ARBA00022525"/>
    </source>
</evidence>
<keyword evidence="5" id="KW-0325">Glycoprotein</keyword>
<evidence type="ECO:0000256" key="3">
    <source>
        <dbReference type="ARBA" id="ARBA00022729"/>
    </source>
</evidence>
<feature type="domain" description="Ig-like" evidence="11">
    <location>
        <begin position="1397"/>
        <end position="1512"/>
    </location>
</feature>
<evidence type="ECO:0000256" key="4">
    <source>
        <dbReference type="ARBA" id="ARBA00022737"/>
    </source>
</evidence>
<keyword evidence="14" id="KW-1185">Reference proteome</keyword>
<dbReference type="Proteomes" id="UP000271974">
    <property type="component" value="Unassembled WGS sequence"/>
</dbReference>
<comment type="caution">
    <text evidence="13">The sequence shown here is derived from an EMBL/GenBank/DDBJ whole genome shotgun (WGS) entry which is preliminary data.</text>
</comment>